<sequence length="54" mass="6265">MESKLKTSWKEVLDLTGDFSRARPFSGLTFLSLRKARQIQVINLFHFPRNSALL</sequence>
<dbReference type="Proteomes" id="UP000192907">
    <property type="component" value="Unassembled WGS sequence"/>
</dbReference>
<evidence type="ECO:0000313" key="1">
    <source>
        <dbReference type="EMBL" id="SMF53328.1"/>
    </source>
</evidence>
<proteinExistence type="predicted"/>
<name>A0A1Y6CFB9_9BACT</name>
<accession>A0A1Y6CFB9</accession>
<dbReference type="EMBL" id="FWZT01000016">
    <property type="protein sequence ID" value="SMF53328.1"/>
    <property type="molecule type" value="Genomic_DNA"/>
</dbReference>
<dbReference type="STRING" id="1513793.SAMN06296036_116117"/>
<dbReference type="AlphaFoldDB" id="A0A1Y6CFB9"/>
<organism evidence="1 2">
    <name type="scientific">Pseudobacteriovorax antillogorgiicola</name>
    <dbReference type="NCBI Taxonomy" id="1513793"/>
    <lineage>
        <taxon>Bacteria</taxon>
        <taxon>Pseudomonadati</taxon>
        <taxon>Bdellovibrionota</taxon>
        <taxon>Oligoflexia</taxon>
        <taxon>Oligoflexales</taxon>
        <taxon>Pseudobacteriovoracaceae</taxon>
        <taxon>Pseudobacteriovorax</taxon>
    </lineage>
</organism>
<gene>
    <name evidence="1" type="ORF">SAMN06296036_116117</name>
</gene>
<protein>
    <submittedName>
        <fullName evidence="1">Uncharacterized protein</fullName>
    </submittedName>
</protein>
<reference evidence="2" key="1">
    <citation type="submission" date="2017-04" db="EMBL/GenBank/DDBJ databases">
        <authorList>
            <person name="Varghese N."/>
            <person name="Submissions S."/>
        </authorList>
    </citation>
    <scope>NUCLEOTIDE SEQUENCE [LARGE SCALE GENOMIC DNA]</scope>
    <source>
        <strain evidence="2">RKEM611</strain>
    </source>
</reference>
<evidence type="ECO:0000313" key="2">
    <source>
        <dbReference type="Proteomes" id="UP000192907"/>
    </source>
</evidence>
<keyword evidence="2" id="KW-1185">Reference proteome</keyword>